<sequence length="27" mass="2920">MAVTQVVNGRKGVHMLFPKSGIPVPQK</sequence>
<dbReference type="EMBL" id="GBEZ01002519">
    <property type="protein sequence ID" value="JAC82545.1"/>
    <property type="molecule type" value="Transcribed_RNA"/>
</dbReference>
<reference evidence="1" key="1">
    <citation type="submission" date="2014-05" db="EMBL/GenBank/DDBJ databases">
        <title>The transcriptome of the halophilic microalga Tetraselmis sp. GSL018 isolated from the Great Salt Lake, Utah.</title>
        <authorList>
            <person name="Jinkerson R.E."/>
            <person name="D'Adamo S."/>
            <person name="Posewitz M.C."/>
        </authorList>
    </citation>
    <scope>NUCLEOTIDE SEQUENCE</scope>
    <source>
        <strain evidence="1">GSL018</strain>
    </source>
</reference>
<name>A0A061SI26_9CHLO</name>
<dbReference type="AlphaFoldDB" id="A0A061SI26"/>
<gene>
    <name evidence="1" type="ORF">TSPGSL018_5489</name>
</gene>
<organism evidence="1">
    <name type="scientific">Tetraselmis sp. GSL018</name>
    <dbReference type="NCBI Taxonomy" id="582737"/>
    <lineage>
        <taxon>Eukaryota</taxon>
        <taxon>Viridiplantae</taxon>
        <taxon>Chlorophyta</taxon>
        <taxon>core chlorophytes</taxon>
        <taxon>Chlorodendrophyceae</taxon>
        <taxon>Chlorodendrales</taxon>
        <taxon>Chlorodendraceae</taxon>
        <taxon>Tetraselmis</taxon>
    </lineage>
</organism>
<accession>A0A061SI26</accession>
<protein>
    <submittedName>
        <fullName evidence="1">Uncharacterized protein</fullName>
    </submittedName>
</protein>
<proteinExistence type="predicted"/>
<evidence type="ECO:0000313" key="1">
    <source>
        <dbReference type="EMBL" id="JAC82545.1"/>
    </source>
</evidence>